<gene>
    <name evidence="2" type="ORF">HD556DRAFT_1492577</name>
</gene>
<dbReference type="OrthoDB" id="3255291at2759"/>
<accession>A0A9P7AJM3</accession>
<evidence type="ECO:0000313" key="3">
    <source>
        <dbReference type="Proteomes" id="UP000719766"/>
    </source>
</evidence>
<dbReference type="GeneID" id="64602586"/>
<keyword evidence="3" id="KW-1185">Reference proteome</keyword>
<organism evidence="2 3">
    <name type="scientific">Suillus plorans</name>
    <dbReference type="NCBI Taxonomy" id="116603"/>
    <lineage>
        <taxon>Eukaryota</taxon>
        <taxon>Fungi</taxon>
        <taxon>Dikarya</taxon>
        <taxon>Basidiomycota</taxon>
        <taxon>Agaricomycotina</taxon>
        <taxon>Agaricomycetes</taxon>
        <taxon>Agaricomycetidae</taxon>
        <taxon>Boletales</taxon>
        <taxon>Suillineae</taxon>
        <taxon>Suillaceae</taxon>
        <taxon>Suillus</taxon>
    </lineage>
</organism>
<feature type="region of interest" description="Disordered" evidence="1">
    <location>
        <begin position="1"/>
        <end position="37"/>
    </location>
</feature>
<dbReference type="AlphaFoldDB" id="A0A9P7AJM3"/>
<dbReference type="RefSeq" id="XP_041156795.1">
    <property type="nucleotide sequence ID" value="XM_041308822.1"/>
</dbReference>
<dbReference type="Proteomes" id="UP000719766">
    <property type="component" value="Unassembled WGS sequence"/>
</dbReference>
<sequence>MQQHSMPQGWQGTWPPPAGVALPPNFPGPPSMPPGANTHPHWKAGFWQYKPTSNMNGAGPGVYWATGMRWARNVPANFNPYKRVPRPASPSYWRTQLSENGLGFGERTWSLQGVCVIWPPNYVRKMEGVSNLTYACLNSVQ</sequence>
<dbReference type="EMBL" id="JABBWE010000056">
    <property type="protein sequence ID" value="KAG1789765.1"/>
    <property type="molecule type" value="Genomic_DNA"/>
</dbReference>
<evidence type="ECO:0000313" key="2">
    <source>
        <dbReference type="EMBL" id="KAG1789765.1"/>
    </source>
</evidence>
<comment type="caution">
    <text evidence="2">The sequence shown here is derived from an EMBL/GenBank/DDBJ whole genome shotgun (WGS) entry which is preliminary data.</text>
</comment>
<feature type="compositionally biased region" description="Pro residues" evidence="1">
    <location>
        <begin position="14"/>
        <end position="33"/>
    </location>
</feature>
<protein>
    <submittedName>
        <fullName evidence="2">Uncharacterized protein</fullName>
    </submittedName>
</protein>
<reference evidence="2" key="1">
    <citation type="journal article" date="2020" name="New Phytol.">
        <title>Comparative genomics reveals dynamic genome evolution in host specialist ectomycorrhizal fungi.</title>
        <authorList>
            <person name="Lofgren L.A."/>
            <person name="Nguyen N.H."/>
            <person name="Vilgalys R."/>
            <person name="Ruytinx J."/>
            <person name="Liao H.L."/>
            <person name="Branco S."/>
            <person name="Kuo A."/>
            <person name="LaButti K."/>
            <person name="Lipzen A."/>
            <person name="Andreopoulos W."/>
            <person name="Pangilinan J."/>
            <person name="Riley R."/>
            <person name="Hundley H."/>
            <person name="Na H."/>
            <person name="Barry K."/>
            <person name="Grigoriev I.V."/>
            <person name="Stajich J.E."/>
            <person name="Kennedy P.G."/>
        </authorList>
    </citation>
    <scope>NUCLEOTIDE SEQUENCE</scope>
    <source>
        <strain evidence="2">S12</strain>
    </source>
</reference>
<evidence type="ECO:0000256" key="1">
    <source>
        <dbReference type="SAM" id="MobiDB-lite"/>
    </source>
</evidence>
<name>A0A9P7AJM3_9AGAM</name>
<proteinExistence type="predicted"/>
<feature type="compositionally biased region" description="Polar residues" evidence="1">
    <location>
        <begin position="1"/>
        <end position="11"/>
    </location>
</feature>